<dbReference type="InterPro" id="IPR035669">
    <property type="entry name" value="SGNH_plant_lipase-like"/>
</dbReference>
<evidence type="ECO:0000256" key="2">
    <source>
        <dbReference type="ARBA" id="ARBA00022729"/>
    </source>
</evidence>
<keyword evidence="2 5" id="KW-0732">Signal</keyword>
<feature type="signal peptide" evidence="5">
    <location>
        <begin position="1"/>
        <end position="36"/>
    </location>
</feature>
<comment type="similarity">
    <text evidence="1">Belongs to the 'GDSL' lipolytic enzyme family.</text>
</comment>
<dbReference type="SMR" id="A0A368R596"/>
<evidence type="ECO:0000256" key="1">
    <source>
        <dbReference type="ARBA" id="ARBA00008668"/>
    </source>
</evidence>
<dbReference type="Pfam" id="PF00657">
    <property type="entry name" value="Lipase_GDSL"/>
    <property type="match status" value="1"/>
</dbReference>
<gene>
    <name evidence="6" type="ORF">SETIT_5G150200v2</name>
</gene>
<sequence>MPPIAYDYDRPPCYHAMKLLCALSVLLLASAGAVSSSLPVRRYGSIFNFGDSFADTGNDVVVFAAHSLANPSSRPPYGMTFFGHPTGRNSNGRLAIDFIAEELGLPLVPPSLAHNGSFRQGANFAVAGAFARDASFYRDIPLVGPLALNTSSGVQLRWFESLKPSLCHPAQECKGFFHKALFFMGEFGVNDYSFSLFGKNLSQIRSFVPDVVKTISTATERVITQGAKTVVVPGIPPMGCSPLNLAMFPSADPAGYDPRAGCLKQLNDLAIYHNSLLQEAIKKVQTKHRDVKVIYADFFSPIIDIVVSPQKLGFRGEILSSCCGKYNFNVSAGCGMPGATVCQDPSSYLYWDGGHFTEAAYRYIAKGWLNTINNYHA</sequence>
<name>A0A368R596_SETIT</name>
<keyword evidence="4" id="KW-0325">Glycoprotein</keyword>
<dbReference type="GO" id="GO:0016788">
    <property type="term" value="F:hydrolase activity, acting on ester bonds"/>
    <property type="evidence" value="ECO:0007669"/>
    <property type="project" value="InterPro"/>
</dbReference>
<dbReference type="AlphaFoldDB" id="A0A368R596"/>
<evidence type="ECO:0000313" key="6">
    <source>
        <dbReference type="EMBL" id="RCV25238.1"/>
    </source>
</evidence>
<reference evidence="6" key="2">
    <citation type="submission" date="2015-07" db="EMBL/GenBank/DDBJ databases">
        <authorList>
            <person name="Noorani M."/>
        </authorList>
    </citation>
    <scope>NUCLEOTIDE SEQUENCE</scope>
    <source>
        <strain evidence="6">Yugu1</strain>
    </source>
</reference>
<dbReference type="PANTHER" id="PTHR22835:SF501">
    <property type="entry name" value="OS01G0215000 PROTEIN"/>
    <property type="match status" value="1"/>
</dbReference>
<evidence type="ECO:0000256" key="3">
    <source>
        <dbReference type="ARBA" id="ARBA00022801"/>
    </source>
</evidence>
<organism evidence="6">
    <name type="scientific">Setaria italica</name>
    <name type="common">Foxtail millet</name>
    <name type="synonym">Panicum italicum</name>
    <dbReference type="NCBI Taxonomy" id="4555"/>
    <lineage>
        <taxon>Eukaryota</taxon>
        <taxon>Viridiplantae</taxon>
        <taxon>Streptophyta</taxon>
        <taxon>Embryophyta</taxon>
        <taxon>Tracheophyta</taxon>
        <taxon>Spermatophyta</taxon>
        <taxon>Magnoliopsida</taxon>
        <taxon>Liliopsida</taxon>
        <taxon>Poales</taxon>
        <taxon>Poaceae</taxon>
        <taxon>PACMAD clade</taxon>
        <taxon>Panicoideae</taxon>
        <taxon>Panicodae</taxon>
        <taxon>Paniceae</taxon>
        <taxon>Cenchrinae</taxon>
        <taxon>Setaria</taxon>
    </lineage>
</organism>
<dbReference type="Gene3D" id="3.40.50.1110">
    <property type="entry name" value="SGNH hydrolase"/>
    <property type="match status" value="1"/>
</dbReference>
<dbReference type="SUPFAM" id="SSF52266">
    <property type="entry name" value="SGNH hydrolase"/>
    <property type="match status" value="1"/>
</dbReference>
<accession>A0A368R596</accession>
<keyword evidence="3" id="KW-0378">Hydrolase</keyword>
<feature type="chain" id="PRO_5016778340" description="GDSL esterase/lipase" evidence="5">
    <location>
        <begin position="37"/>
        <end position="377"/>
    </location>
</feature>
<dbReference type="PANTHER" id="PTHR22835">
    <property type="entry name" value="ZINC FINGER FYVE DOMAIN CONTAINING PROTEIN"/>
    <property type="match status" value="1"/>
</dbReference>
<dbReference type="CDD" id="cd01837">
    <property type="entry name" value="SGNH_plant_lipase_like"/>
    <property type="match status" value="1"/>
</dbReference>
<reference evidence="6" key="1">
    <citation type="journal article" date="2012" name="Nat. Biotechnol.">
        <title>Reference genome sequence of the model plant Setaria.</title>
        <authorList>
            <person name="Bennetzen J.L."/>
            <person name="Schmutz J."/>
            <person name="Wang H."/>
            <person name="Percifield R."/>
            <person name="Hawkins J."/>
            <person name="Pontaroli A.C."/>
            <person name="Estep M."/>
            <person name="Feng L."/>
            <person name="Vaughn J.N."/>
            <person name="Grimwood J."/>
            <person name="Jenkins J."/>
            <person name="Barry K."/>
            <person name="Lindquist E."/>
            <person name="Hellsten U."/>
            <person name="Deshpande S."/>
            <person name="Wang X."/>
            <person name="Wu X."/>
            <person name="Mitros T."/>
            <person name="Triplett J."/>
            <person name="Yang X."/>
            <person name="Ye C.Y."/>
            <person name="Mauro-Herrera M."/>
            <person name="Wang L."/>
            <person name="Li P."/>
            <person name="Sharma M."/>
            <person name="Sharma R."/>
            <person name="Ronald P.C."/>
            <person name="Panaud O."/>
            <person name="Kellogg E.A."/>
            <person name="Brutnell T.P."/>
            <person name="Doust A.N."/>
            <person name="Tuskan G.A."/>
            <person name="Rokhsar D."/>
            <person name="Devos K.M."/>
        </authorList>
    </citation>
    <scope>NUCLEOTIDE SEQUENCE [LARGE SCALE GENOMIC DNA]</scope>
    <source>
        <strain evidence="6">Yugu1</strain>
    </source>
</reference>
<dbReference type="InterPro" id="IPR036514">
    <property type="entry name" value="SGNH_hydro_sf"/>
</dbReference>
<evidence type="ECO:0000256" key="4">
    <source>
        <dbReference type="ARBA" id="ARBA00023180"/>
    </source>
</evidence>
<evidence type="ECO:0000256" key="5">
    <source>
        <dbReference type="SAM" id="SignalP"/>
    </source>
</evidence>
<evidence type="ECO:0008006" key="7">
    <source>
        <dbReference type="Google" id="ProtNLM"/>
    </source>
</evidence>
<proteinExistence type="inferred from homology"/>
<dbReference type="OrthoDB" id="642255at2759"/>
<protein>
    <recommendedName>
        <fullName evidence="7">GDSL esterase/lipase</fullName>
    </recommendedName>
</protein>
<dbReference type="InterPro" id="IPR001087">
    <property type="entry name" value="GDSL"/>
</dbReference>
<dbReference type="EMBL" id="CM003532">
    <property type="protein sequence ID" value="RCV25238.1"/>
    <property type="molecule type" value="Genomic_DNA"/>
</dbReference>